<protein>
    <submittedName>
        <fullName evidence="2">Uncharacterized protein</fullName>
    </submittedName>
</protein>
<accession>A0A085MTS7</accession>
<dbReference type="Proteomes" id="UP000030758">
    <property type="component" value="Unassembled WGS sequence"/>
</dbReference>
<evidence type="ECO:0000313" key="2">
    <source>
        <dbReference type="EMBL" id="KFD60623.1"/>
    </source>
</evidence>
<feature type="region of interest" description="Disordered" evidence="1">
    <location>
        <begin position="89"/>
        <end position="110"/>
    </location>
</feature>
<dbReference type="EMBL" id="KL367657">
    <property type="protein sequence ID" value="KFD60623.1"/>
    <property type="molecule type" value="Genomic_DNA"/>
</dbReference>
<sequence>MLLTFCFQSLLSERKKCLNEIRNGGAILVNKLVGIQESSEPQGKDFEGPLLYDSGEPSPIITGLPRPTRSQLYAVFPWRLKTFYTFPKSGGHEHMRGSSSVETISDRASH</sequence>
<evidence type="ECO:0000256" key="1">
    <source>
        <dbReference type="SAM" id="MobiDB-lite"/>
    </source>
</evidence>
<reference evidence="2" key="1">
    <citation type="journal article" date="2014" name="Nat. Genet.">
        <title>Genome and transcriptome of the porcine whipworm Trichuris suis.</title>
        <authorList>
            <person name="Jex A.R."/>
            <person name="Nejsum P."/>
            <person name="Schwarz E.M."/>
            <person name="Hu L."/>
            <person name="Young N.D."/>
            <person name="Hall R.S."/>
            <person name="Korhonen P.K."/>
            <person name="Liao S."/>
            <person name="Thamsborg S."/>
            <person name="Xia J."/>
            <person name="Xu P."/>
            <person name="Wang S."/>
            <person name="Scheerlinck J.P."/>
            <person name="Hofmann A."/>
            <person name="Sternberg P.W."/>
            <person name="Wang J."/>
            <person name="Gasser R.B."/>
        </authorList>
    </citation>
    <scope>NUCLEOTIDE SEQUENCE [LARGE SCALE GENOMIC DNA]</scope>
    <source>
        <strain evidence="2">DCEP-RM93F</strain>
    </source>
</reference>
<organism evidence="2">
    <name type="scientific">Trichuris suis</name>
    <name type="common">pig whipworm</name>
    <dbReference type="NCBI Taxonomy" id="68888"/>
    <lineage>
        <taxon>Eukaryota</taxon>
        <taxon>Metazoa</taxon>
        <taxon>Ecdysozoa</taxon>
        <taxon>Nematoda</taxon>
        <taxon>Enoplea</taxon>
        <taxon>Dorylaimia</taxon>
        <taxon>Trichinellida</taxon>
        <taxon>Trichuridae</taxon>
        <taxon>Trichuris</taxon>
    </lineage>
</organism>
<proteinExistence type="predicted"/>
<dbReference type="AlphaFoldDB" id="A0A085MTS7"/>
<gene>
    <name evidence="2" type="ORF">M514_11670</name>
</gene>
<name>A0A085MTS7_9BILA</name>